<comment type="caution">
    <text evidence="3">The sequence shown here is derived from an EMBL/GenBank/DDBJ whole genome shotgun (WGS) entry which is preliminary data.</text>
</comment>
<dbReference type="GO" id="GO:0016491">
    <property type="term" value="F:oxidoreductase activity"/>
    <property type="evidence" value="ECO:0007669"/>
    <property type="project" value="UniProtKB-KW"/>
</dbReference>
<feature type="domain" description="Cysteine-rich" evidence="2">
    <location>
        <begin position="4"/>
        <end position="84"/>
    </location>
</feature>
<evidence type="ECO:0000259" key="2">
    <source>
        <dbReference type="Pfam" id="PF02754"/>
    </source>
</evidence>
<evidence type="ECO:0000313" key="4">
    <source>
        <dbReference type="Proteomes" id="UP000603434"/>
    </source>
</evidence>
<gene>
    <name evidence="3" type="ORF">H8E23_04475</name>
</gene>
<dbReference type="Gene3D" id="1.20.1050.140">
    <property type="match status" value="1"/>
</dbReference>
<dbReference type="PANTHER" id="PTHR42947:SF1">
    <property type="entry name" value="COB--COM HETERODISULFIDE REDUCTASE SUBUNIT B 1"/>
    <property type="match status" value="1"/>
</dbReference>
<dbReference type="AlphaFoldDB" id="A0A8J6NQV9"/>
<keyword evidence="1" id="KW-0560">Oxidoreductase</keyword>
<name>A0A8J6NQV9_9BACT</name>
<feature type="domain" description="Cysteine-rich" evidence="2">
    <location>
        <begin position="146"/>
        <end position="236"/>
    </location>
</feature>
<evidence type="ECO:0000256" key="1">
    <source>
        <dbReference type="ARBA" id="ARBA00023002"/>
    </source>
</evidence>
<accession>A0A8J6NQV9</accession>
<dbReference type="InterPro" id="IPR051278">
    <property type="entry name" value="HdrB/HdrD_reductase"/>
</dbReference>
<protein>
    <submittedName>
        <fullName evidence="3">CoB--CoM heterodisulfide reductase iron-sulfur subunit B family protein</fullName>
    </submittedName>
</protein>
<dbReference type="Pfam" id="PF02754">
    <property type="entry name" value="CCG"/>
    <property type="match status" value="2"/>
</dbReference>
<evidence type="ECO:0000313" key="3">
    <source>
        <dbReference type="EMBL" id="MBC8360634.1"/>
    </source>
</evidence>
<dbReference type="PANTHER" id="PTHR42947">
    <property type="entry name" value="COB--COM HETERODISULFIDE REDUCTASE SUBUNIT B 1"/>
    <property type="match status" value="1"/>
</dbReference>
<dbReference type="Proteomes" id="UP000603434">
    <property type="component" value="Unassembled WGS sequence"/>
</dbReference>
<dbReference type="EMBL" id="JACNJH010000099">
    <property type="protein sequence ID" value="MBC8360634.1"/>
    <property type="molecule type" value="Genomic_DNA"/>
</dbReference>
<dbReference type="InterPro" id="IPR004017">
    <property type="entry name" value="Cys_rich_dom"/>
</dbReference>
<reference evidence="3 4" key="1">
    <citation type="submission" date="2020-08" db="EMBL/GenBank/DDBJ databases">
        <title>Bridging the membrane lipid divide: bacteria of the FCB group superphylum have the potential to synthesize archaeal ether lipids.</title>
        <authorList>
            <person name="Villanueva L."/>
            <person name="Von Meijenfeldt F.A.B."/>
            <person name="Westbye A.B."/>
            <person name="Yadav S."/>
            <person name="Hopmans E.C."/>
            <person name="Dutilh B.E."/>
            <person name="Sinninghe Damste J.S."/>
        </authorList>
    </citation>
    <scope>NUCLEOTIDE SEQUENCE [LARGE SCALE GENOMIC DNA]</scope>
    <source>
        <strain evidence="3">NIOZ-UU30</strain>
    </source>
</reference>
<proteinExistence type="predicted"/>
<sequence length="296" mass="33151">MKFALYIGCNIPARLKQYESSARAVLRKFDVGVTDIREFNCCGYPVRNMDHTAFVLASARNLALAARENLSVISLCKCCFGSLKKADHLIKENAALRAEINRILEKEGLKYDGDIEVKHFLSVLFHDIGIKTLKEKIEKPFSDLKIATHYGCHVLRPSKIVQFDDPVVPSIFDQLVEVTGARSIDWPMKLECCGAPVWGINDDLSMRLTEKKLADGDKAGADYLCTACPFCQMQFDTVQQMMRSGRSTDLQLPSVLYPQLLGLSLGIDRDLLGLEMNRLSLQGIEDFVRVPEAVET</sequence>
<organism evidence="3 4">
    <name type="scientific">Candidatus Desulfatibia profunda</name>
    <dbReference type="NCBI Taxonomy" id="2841695"/>
    <lineage>
        <taxon>Bacteria</taxon>
        <taxon>Pseudomonadati</taxon>
        <taxon>Thermodesulfobacteriota</taxon>
        <taxon>Desulfobacteria</taxon>
        <taxon>Desulfobacterales</taxon>
        <taxon>Desulfobacterales incertae sedis</taxon>
        <taxon>Candidatus Desulfatibia</taxon>
    </lineage>
</organism>